<sequence>MEDISKLSKSNKGSIKGDNQNHQQYYSMLQKTYTSKNHPSTFSSGTLDSYLRATRVLHCPHLPHASISSISLTPLLPPPHAGLHTPASPRSLIFSFSRFWSFIIC</sequence>
<evidence type="ECO:0000313" key="3">
    <source>
        <dbReference type="Proteomes" id="UP000737018"/>
    </source>
</evidence>
<name>A0A8J4VLG9_9ROSI</name>
<gene>
    <name evidence="2" type="ORF">CMV_010824</name>
</gene>
<dbReference type="AlphaFoldDB" id="A0A8J4VLG9"/>
<protein>
    <submittedName>
        <fullName evidence="2">Uncharacterized protein</fullName>
    </submittedName>
</protein>
<comment type="caution">
    <text evidence="2">The sequence shown here is derived from an EMBL/GenBank/DDBJ whole genome shotgun (WGS) entry which is preliminary data.</text>
</comment>
<accession>A0A8J4VLG9</accession>
<dbReference type="EMBL" id="JRKL02001286">
    <property type="protein sequence ID" value="KAF3964948.1"/>
    <property type="molecule type" value="Genomic_DNA"/>
</dbReference>
<feature type="region of interest" description="Disordered" evidence="1">
    <location>
        <begin position="1"/>
        <end position="21"/>
    </location>
</feature>
<keyword evidence="3" id="KW-1185">Reference proteome</keyword>
<organism evidence="2 3">
    <name type="scientific">Castanea mollissima</name>
    <name type="common">Chinese chestnut</name>
    <dbReference type="NCBI Taxonomy" id="60419"/>
    <lineage>
        <taxon>Eukaryota</taxon>
        <taxon>Viridiplantae</taxon>
        <taxon>Streptophyta</taxon>
        <taxon>Embryophyta</taxon>
        <taxon>Tracheophyta</taxon>
        <taxon>Spermatophyta</taxon>
        <taxon>Magnoliopsida</taxon>
        <taxon>eudicotyledons</taxon>
        <taxon>Gunneridae</taxon>
        <taxon>Pentapetalae</taxon>
        <taxon>rosids</taxon>
        <taxon>fabids</taxon>
        <taxon>Fagales</taxon>
        <taxon>Fagaceae</taxon>
        <taxon>Castanea</taxon>
    </lineage>
</organism>
<proteinExistence type="predicted"/>
<dbReference type="Proteomes" id="UP000737018">
    <property type="component" value="Unassembled WGS sequence"/>
</dbReference>
<reference evidence="2" key="1">
    <citation type="submission" date="2020-03" db="EMBL/GenBank/DDBJ databases">
        <title>Castanea mollissima Vanexum genome sequencing.</title>
        <authorList>
            <person name="Staton M."/>
        </authorList>
    </citation>
    <scope>NUCLEOTIDE SEQUENCE</scope>
    <source>
        <tissue evidence="2">Leaf</tissue>
    </source>
</reference>
<feature type="compositionally biased region" description="Polar residues" evidence="1">
    <location>
        <begin position="7"/>
        <end position="21"/>
    </location>
</feature>
<evidence type="ECO:0000313" key="2">
    <source>
        <dbReference type="EMBL" id="KAF3964948.1"/>
    </source>
</evidence>
<evidence type="ECO:0000256" key="1">
    <source>
        <dbReference type="SAM" id="MobiDB-lite"/>
    </source>
</evidence>